<reference evidence="3" key="2">
    <citation type="submission" date="2015-01" db="EMBL/GenBank/DDBJ databases">
        <title>Evolutionary Origins and Diversification of the Mycorrhizal Mutualists.</title>
        <authorList>
            <consortium name="DOE Joint Genome Institute"/>
            <consortium name="Mycorrhizal Genomics Consortium"/>
            <person name="Kohler A."/>
            <person name="Kuo A."/>
            <person name="Nagy L.G."/>
            <person name="Floudas D."/>
            <person name="Copeland A."/>
            <person name="Barry K.W."/>
            <person name="Cichocki N."/>
            <person name="Veneault-Fourrey C."/>
            <person name="LaButti K."/>
            <person name="Lindquist E.A."/>
            <person name="Lipzen A."/>
            <person name="Lundell T."/>
            <person name="Morin E."/>
            <person name="Murat C."/>
            <person name="Riley R."/>
            <person name="Ohm R."/>
            <person name="Sun H."/>
            <person name="Tunlid A."/>
            <person name="Henrissat B."/>
            <person name="Grigoriev I.V."/>
            <person name="Hibbett D.S."/>
            <person name="Martin F."/>
        </authorList>
    </citation>
    <scope>NUCLEOTIDE SEQUENCE [LARGE SCALE GENOMIC DNA]</scope>
    <source>
        <strain evidence="3">h7</strain>
    </source>
</reference>
<dbReference type="HOGENOM" id="CLU_084261_0_0_1"/>
<evidence type="ECO:0000256" key="1">
    <source>
        <dbReference type="SAM" id="SignalP"/>
    </source>
</evidence>
<reference evidence="2 3" key="1">
    <citation type="submission" date="2014-04" db="EMBL/GenBank/DDBJ databases">
        <authorList>
            <consortium name="DOE Joint Genome Institute"/>
            <person name="Kuo A."/>
            <person name="Gay G."/>
            <person name="Dore J."/>
            <person name="Kohler A."/>
            <person name="Nagy L.G."/>
            <person name="Floudas D."/>
            <person name="Copeland A."/>
            <person name="Barry K.W."/>
            <person name="Cichocki N."/>
            <person name="Veneault-Fourrey C."/>
            <person name="LaButti K."/>
            <person name="Lindquist E.A."/>
            <person name="Lipzen A."/>
            <person name="Lundell T."/>
            <person name="Morin E."/>
            <person name="Murat C."/>
            <person name="Sun H."/>
            <person name="Tunlid A."/>
            <person name="Henrissat B."/>
            <person name="Grigoriev I.V."/>
            <person name="Hibbett D.S."/>
            <person name="Martin F."/>
            <person name="Nordberg H.P."/>
            <person name="Cantor M.N."/>
            <person name="Hua S.X."/>
        </authorList>
    </citation>
    <scope>NUCLEOTIDE SEQUENCE [LARGE SCALE GENOMIC DNA]</scope>
    <source>
        <strain evidence="3">h7</strain>
    </source>
</reference>
<keyword evidence="3" id="KW-1185">Reference proteome</keyword>
<feature type="chain" id="PRO_5002159622" evidence="1">
    <location>
        <begin position="23"/>
        <end position="205"/>
    </location>
</feature>
<dbReference type="STRING" id="686832.A0A0C2YHA2"/>
<feature type="signal peptide" evidence="1">
    <location>
        <begin position="1"/>
        <end position="22"/>
    </location>
</feature>
<gene>
    <name evidence="2" type="ORF">M413DRAFT_162272</name>
</gene>
<protein>
    <submittedName>
        <fullName evidence="2">Uncharacterized protein</fullName>
    </submittedName>
</protein>
<sequence length="205" mass="21342">MKPSPISVSLFLLSTLFSPIHAQTSFLYKWAFEDTSLQQTVPACTRLPIVITSFDTTTNATKGTPPYYMTALAVGSTPSTTLIGTSDTDASYTVTYPVGTRVLFSVTDGNGNPGGTNAPVVVTAGANDDCIITPPTNSFTFTSNVTSELSTCEALGLSITGGTSPYKISFVAANAPSVTNTTLPRGDDLYTYINRASPGGQLVGA</sequence>
<organism evidence="2 3">
    <name type="scientific">Hebeloma cylindrosporum</name>
    <dbReference type="NCBI Taxonomy" id="76867"/>
    <lineage>
        <taxon>Eukaryota</taxon>
        <taxon>Fungi</taxon>
        <taxon>Dikarya</taxon>
        <taxon>Basidiomycota</taxon>
        <taxon>Agaricomycotina</taxon>
        <taxon>Agaricomycetes</taxon>
        <taxon>Agaricomycetidae</taxon>
        <taxon>Agaricales</taxon>
        <taxon>Agaricineae</taxon>
        <taxon>Hymenogastraceae</taxon>
        <taxon>Hebeloma</taxon>
    </lineage>
</organism>
<name>A0A0C2YHA2_HEBCY</name>
<evidence type="ECO:0000313" key="2">
    <source>
        <dbReference type="EMBL" id="KIM40477.1"/>
    </source>
</evidence>
<evidence type="ECO:0000313" key="3">
    <source>
        <dbReference type="Proteomes" id="UP000053424"/>
    </source>
</evidence>
<dbReference type="Proteomes" id="UP000053424">
    <property type="component" value="Unassembled WGS sequence"/>
</dbReference>
<dbReference type="AlphaFoldDB" id="A0A0C2YHA2"/>
<dbReference type="EMBL" id="KN831782">
    <property type="protein sequence ID" value="KIM40477.1"/>
    <property type="molecule type" value="Genomic_DNA"/>
</dbReference>
<accession>A0A0C2YHA2</accession>
<proteinExistence type="predicted"/>
<dbReference type="OrthoDB" id="2527908at2759"/>
<keyword evidence="1" id="KW-0732">Signal</keyword>